<evidence type="ECO:0000256" key="1">
    <source>
        <dbReference type="ARBA" id="ARBA00004141"/>
    </source>
</evidence>
<evidence type="ECO:0000256" key="6">
    <source>
        <dbReference type="SAM" id="MobiDB-lite"/>
    </source>
</evidence>
<evidence type="ECO:0000256" key="5">
    <source>
        <dbReference type="ARBA" id="ARBA00023136"/>
    </source>
</evidence>
<evidence type="ECO:0000256" key="3">
    <source>
        <dbReference type="ARBA" id="ARBA00022692"/>
    </source>
</evidence>
<comment type="subcellular location">
    <subcellularLocation>
        <location evidence="1">Membrane</location>
        <topology evidence="1">Multi-pass membrane protein</topology>
    </subcellularLocation>
</comment>
<feature type="region of interest" description="Disordered" evidence="6">
    <location>
        <begin position="1"/>
        <end position="34"/>
    </location>
</feature>
<dbReference type="InterPro" id="IPR036259">
    <property type="entry name" value="MFS_trans_sf"/>
</dbReference>
<proteinExistence type="predicted"/>
<dbReference type="PANTHER" id="PTHR43791:SF46">
    <property type="entry name" value="MAJOR FACILITATOR SUPERFAMILY (MFS) PROFILE DOMAIN-CONTAINING PROTEIN-RELATED"/>
    <property type="match status" value="1"/>
</dbReference>
<dbReference type="PROSITE" id="PS50850">
    <property type="entry name" value="MFS"/>
    <property type="match status" value="1"/>
</dbReference>
<feature type="domain" description="Major facilitator superfamily (MFS) profile" evidence="8">
    <location>
        <begin position="64"/>
        <end position="480"/>
    </location>
</feature>
<feature type="transmembrane region" description="Helical" evidence="7">
    <location>
        <begin position="190"/>
        <end position="211"/>
    </location>
</feature>
<feature type="transmembrane region" description="Helical" evidence="7">
    <location>
        <begin position="102"/>
        <end position="123"/>
    </location>
</feature>
<gene>
    <name evidence="9" type="ordered locus">Cd36_52840</name>
    <name evidence="10" type="ORF">CD36_52840</name>
</gene>
<dbReference type="RefSeq" id="XP_002420585.1">
    <property type="nucleotide sequence ID" value="XM_002420540.1"/>
</dbReference>
<feature type="transmembrane region" description="Helical" evidence="7">
    <location>
        <begin position="453"/>
        <end position="472"/>
    </location>
</feature>
<dbReference type="PANTHER" id="PTHR43791">
    <property type="entry name" value="PERMEASE-RELATED"/>
    <property type="match status" value="1"/>
</dbReference>
<evidence type="ECO:0000256" key="2">
    <source>
        <dbReference type="ARBA" id="ARBA00022448"/>
    </source>
</evidence>
<feature type="transmembrane region" description="Helical" evidence="7">
    <location>
        <begin position="62"/>
        <end position="82"/>
    </location>
</feature>
<feature type="transmembrane region" description="Helical" evidence="7">
    <location>
        <begin position="385"/>
        <end position="410"/>
    </location>
</feature>
<dbReference type="GeneID" id="8048459"/>
<keyword evidence="4 7" id="KW-1133">Transmembrane helix</keyword>
<feature type="transmembrane region" description="Helical" evidence="7">
    <location>
        <begin position="223"/>
        <end position="246"/>
    </location>
</feature>
<dbReference type="HOGENOM" id="CLU_001265_0_1_1"/>
<keyword evidence="2" id="KW-0813">Transport</keyword>
<keyword evidence="3 7" id="KW-0812">Transmembrane</keyword>
<protein>
    <submittedName>
        <fullName evidence="10">High-affinity nicotinic acid transporter, putative</fullName>
    </submittedName>
</protein>
<dbReference type="Proteomes" id="UP000002605">
    <property type="component" value="Chromosome 5"/>
</dbReference>
<dbReference type="Pfam" id="PF07690">
    <property type="entry name" value="MFS_1"/>
    <property type="match status" value="1"/>
</dbReference>
<organism evidence="10 11">
    <name type="scientific">Candida dubliniensis (strain CD36 / ATCC MYA-646 / CBS 7987 / NCPF 3949 / NRRL Y-17841)</name>
    <name type="common">Yeast</name>
    <dbReference type="NCBI Taxonomy" id="573826"/>
    <lineage>
        <taxon>Eukaryota</taxon>
        <taxon>Fungi</taxon>
        <taxon>Dikarya</taxon>
        <taxon>Ascomycota</taxon>
        <taxon>Saccharomycotina</taxon>
        <taxon>Pichiomycetes</taxon>
        <taxon>Debaryomycetaceae</taxon>
        <taxon>Candida/Lodderomyces clade</taxon>
        <taxon>Candida</taxon>
    </lineage>
</organism>
<evidence type="ECO:0000313" key="9">
    <source>
        <dbReference type="CGD" id="CAL0000159385"/>
    </source>
</evidence>
<name>B9WHM2_CANDC</name>
<evidence type="ECO:0000256" key="7">
    <source>
        <dbReference type="SAM" id="Phobius"/>
    </source>
</evidence>
<dbReference type="FunFam" id="1.20.1250.20:FF:000034">
    <property type="entry name" value="MFS general substrate transporter"/>
    <property type="match status" value="1"/>
</dbReference>
<dbReference type="VEuPathDB" id="FungiDB:CD36_52840"/>
<feature type="transmembrane region" description="Helical" evidence="7">
    <location>
        <begin position="422"/>
        <end position="441"/>
    </location>
</feature>
<dbReference type="AlphaFoldDB" id="B9WHM2"/>
<evidence type="ECO:0000256" key="4">
    <source>
        <dbReference type="ARBA" id="ARBA00022989"/>
    </source>
</evidence>
<feature type="compositionally biased region" description="Basic and acidic residues" evidence="6">
    <location>
        <begin position="1"/>
        <end position="19"/>
    </location>
</feature>
<dbReference type="InterPro" id="IPR011701">
    <property type="entry name" value="MFS"/>
</dbReference>
<feature type="transmembrane region" description="Helical" evidence="7">
    <location>
        <begin position="335"/>
        <end position="352"/>
    </location>
</feature>
<sequence>MTTLEEEKHTTTDMSKDPEYVSSDDSFPEHNIDSKLDPETEVEQLAQELGINQKKLMWKIDLWVVPPFCLLYFLSFLDRVNISNANLYGLTTDLKLTGNQYNTALTVFFVPYIVFEVLANYCIKFVKPHIWLSTLVLLFGGISIGMGFVQNFGGLIACRFLIGVTEASTFPSIFYLLSTYYSKAESQRRFSAFFSCTALSGAASGAIAYRINDLNMVHGLESWRWVFIIEGAITAGCAILLFFIIADFPEESRFLNSNERTFLKRKLEILAGTKSAFEIKNTLKDVGKCFKDWLIWLPALSYFGLIIPSYGYAYFAATIIKQLGYTAVSAQQHSVYPWVCAFGVINVVAFVSDRFKKRLPFAIGTCIMAIIGLAMILGATHSPNVRYAGCFLTASGLYTAMPMVVCWAALNNGSHIRKSVGTAWQIGFGNIGGIIATFIFLAKDAPVYKPGLATSIAGVCFSILCSIAYFFVCYRMNKIKHTDAYKQEFNAMPEREQINAGDRNPNFVYLY</sequence>
<feature type="transmembrane region" description="Helical" evidence="7">
    <location>
        <begin position="359"/>
        <end position="379"/>
    </location>
</feature>
<feature type="transmembrane region" description="Helical" evidence="7">
    <location>
        <begin position="293"/>
        <end position="315"/>
    </location>
</feature>
<evidence type="ECO:0000313" key="11">
    <source>
        <dbReference type="Proteomes" id="UP000002605"/>
    </source>
</evidence>
<keyword evidence="5 7" id="KW-0472">Membrane</keyword>
<evidence type="ECO:0000313" key="10">
    <source>
        <dbReference type="EMBL" id="CAX41664.1"/>
    </source>
</evidence>
<feature type="transmembrane region" description="Helical" evidence="7">
    <location>
        <begin position="130"/>
        <end position="148"/>
    </location>
</feature>
<dbReference type="SUPFAM" id="SSF103473">
    <property type="entry name" value="MFS general substrate transporter"/>
    <property type="match status" value="1"/>
</dbReference>
<dbReference type="Gene3D" id="1.20.1250.20">
    <property type="entry name" value="MFS general substrate transporter like domains"/>
    <property type="match status" value="2"/>
</dbReference>
<evidence type="ECO:0000259" key="8">
    <source>
        <dbReference type="PROSITE" id="PS50850"/>
    </source>
</evidence>
<dbReference type="FunFam" id="1.20.1250.20:FF:000068">
    <property type="entry name" value="MFS general substrate transporter"/>
    <property type="match status" value="1"/>
</dbReference>
<keyword evidence="11" id="KW-1185">Reference proteome</keyword>
<dbReference type="EMBL" id="FM992692">
    <property type="protein sequence ID" value="CAX41664.1"/>
    <property type="molecule type" value="Genomic_DNA"/>
</dbReference>
<dbReference type="InterPro" id="IPR020846">
    <property type="entry name" value="MFS_dom"/>
</dbReference>
<dbReference type="CGD" id="CAL0000159385">
    <property type="gene designation" value="Cd36_52840"/>
</dbReference>
<feature type="transmembrane region" description="Helical" evidence="7">
    <location>
        <begin position="154"/>
        <end position="178"/>
    </location>
</feature>
<dbReference type="GO" id="GO:0005886">
    <property type="term" value="C:plasma membrane"/>
    <property type="evidence" value="ECO:0007669"/>
    <property type="project" value="TreeGrafter"/>
</dbReference>
<dbReference type="OrthoDB" id="2985014at2759"/>
<dbReference type="GO" id="GO:0022857">
    <property type="term" value="F:transmembrane transporter activity"/>
    <property type="evidence" value="ECO:0007669"/>
    <property type="project" value="InterPro"/>
</dbReference>
<dbReference type="KEGG" id="cdu:CD36_52840"/>
<dbReference type="eggNOG" id="KOG2533">
    <property type="taxonomic scope" value="Eukaryota"/>
</dbReference>
<reference evidence="10 11" key="1">
    <citation type="journal article" date="2009" name="Genome Res.">
        <title>Comparative genomics of the fungal pathogens Candida dubliniensis and Candida albicans.</title>
        <authorList>
            <person name="Jackson A.P."/>
            <person name="Gamble J.A."/>
            <person name="Yeomans T."/>
            <person name="Moran G.P."/>
            <person name="Saunders D."/>
            <person name="Harris D."/>
            <person name="Aslett M."/>
            <person name="Barrell J.F."/>
            <person name="Butler G."/>
            <person name="Citiulo F."/>
            <person name="Coleman D.C."/>
            <person name="de Groot P.W.J."/>
            <person name="Goodwin T.J."/>
            <person name="Quail M.A."/>
            <person name="McQuillan J."/>
            <person name="Munro C.A."/>
            <person name="Pain A."/>
            <person name="Poulter R.T."/>
            <person name="Rajandream M.A."/>
            <person name="Renauld H."/>
            <person name="Spiering M.J."/>
            <person name="Tivey A."/>
            <person name="Gow N.A.R."/>
            <person name="Barrell B."/>
            <person name="Sullivan D.J."/>
            <person name="Berriman M."/>
        </authorList>
    </citation>
    <scope>NUCLEOTIDE SEQUENCE [LARGE SCALE GENOMIC DNA]</scope>
    <source>
        <strain evidence="11">CD36 / ATCC MYA-646 / CBS 7987 / NCPF 3949 / NRRL Y-17841</strain>
    </source>
</reference>
<accession>B9WHM2</accession>